<feature type="transmembrane region" description="Helical" evidence="6">
    <location>
        <begin position="66"/>
        <end position="86"/>
    </location>
</feature>
<feature type="transmembrane region" description="Helical" evidence="6">
    <location>
        <begin position="29"/>
        <end position="54"/>
    </location>
</feature>
<feature type="transmembrane region" description="Helical" evidence="6">
    <location>
        <begin position="121"/>
        <end position="140"/>
    </location>
</feature>
<evidence type="ECO:0000313" key="9">
    <source>
        <dbReference type="Proteomes" id="UP001549749"/>
    </source>
</evidence>
<feature type="transmembrane region" description="Helical" evidence="6">
    <location>
        <begin position="182"/>
        <end position="201"/>
    </location>
</feature>
<evidence type="ECO:0000313" key="8">
    <source>
        <dbReference type="EMBL" id="MET6998728.1"/>
    </source>
</evidence>
<comment type="similarity">
    <text evidence="2">Belongs to the EamA transporter family.</text>
</comment>
<feature type="transmembrane region" description="Helical" evidence="6">
    <location>
        <begin position="92"/>
        <end position="114"/>
    </location>
</feature>
<dbReference type="InterPro" id="IPR037185">
    <property type="entry name" value="EmrE-like"/>
</dbReference>
<dbReference type="EMBL" id="JBEXAC010000002">
    <property type="protein sequence ID" value="MET6998728.1"/>
    <property type="molecule type" value="Genomic_DNA"/>
</dbReference>
<feature type="transmembrane region" description="Helical" evidence="6">
    <location>
        <begin position="213"/>
        <end position="232"/>
    </location>
</feature>
<comment type="caution">
    <text evidence="8">The sequence shown here is derived from an EMBL/GenBank/DDBJ whole genome shotgun (WGS) entry which is preliminary data.</text>
</comment>
<dbReference type="PANTHER" id="PTHR32322">
    <property type="entry name" value="INNER MEMBRANE TRANSPORTER"/>
    <property type="match status" value="1"/>
</dbReference>
<dbReference type="RefSeq" id="WP_354661368.1">
    <property type="nucleotide sequence ID" value="NZ_JBEXAC010000002.1"/>
</dbReference>
<keyword evidence="9" id="KW-1185">Reference proteome</keyword>
<keyword evidence="4 6" id="KW-1133">Transmembrane helix</keyword>
<feature type="domain" description="EamA" evidence="7">
    <location>
        <begin position="150"/>
        <end position="283"/>
    </location>
</feature>
<organism evidence="8 9">
    <name type="scientific">Chitinophaga defluvii</name>
    <dbReference type="NCBI Taxonomy" id="3163343"/>
    <lineage>
        <taxon>Bacteria</taxon>
        <taxon>Pseudomonadati</taxon>
        <taxon>Bacteroidota</taxon>
        <taxon>Chitinophagia</taxon>
        <taxon>Chitinophagales</taxon>
        <taxon>Chitinophagaceae</taxon>
        <taxon>Chitinophaga</taxon>
    </lineage>
</organism>
<dbReference type="Proteomes" id="UP001549749">
    <property type="component" value="Unassembled WGS sequence"/>
</dbReference>
<feature type="domain" description="EamA" evidence="7">
    <location>
        <begin position="2"/>
        <end position="137"/>
    </location>
</feature>
<keyword evidence="5 6" id="KW-0472">Membrane</keyword>
<dbReference type="PANTHER" id="PTHR32322:SF2">
    <property type="entry name" value="EAMA DOMAIN-CONTAINING PROTEIN"/>
    <property type="match status" value="1"/>
</dbReference>
<dbReference type="SUPFAM" id="SSF103481">
    <property type="entry name" value="Multidrug resistance efflux transporter EmrE"/>
    <property type="match status" value="2"/>
</dbReference>
<comment type="subcellular location">
    <subcellularLocation>
        <location evidence="1">Membrane</location>
        <topology evidence="1">Multi-pass membrane protein</topology>
    </subcellularLocation>
</comment>
<evidence type="ECO:0000259" key="7">
    <source>
        <dbReference type="Pfam" id="PF00892"/>
    </source>
</evidence>
<evidence type="ECO:0000256" key="6">
    <source>
        <dbReference type="SAM" id="Phobius"/>
    </source>
</evidence>
<sequence>MWKGILLVLTGACSFGILSTIVKLGYQQGFTLGELCALQAGIGMVILWLLHFFSRAPTPSLKHRDVRTFFILGSSTGMVSITYYLSVQYIPASVAIILLMQFTWMSMLAELIIYKKRPSPIQWVAVALILTGTLMASGILNHNNATLHWQGLVFGLLAALCYTIFIVASSKASGTLSPVVKSAWMVTGAFVLICCIFPPAFIFNGKLTSTPLLLWGLPLAIFGTVLPPLLFSKGMPKTGLALGAILSAVELPVAVLSATIMLKEAVSLIQVAGIFIILLAIAAANLRKRVPAL</sequence>
<gene>
    <name evidence="8" type="ORF">ABR189_15195</name>
</gene>
<accession>A0ABV2T6S8</accession>
<evidence type="ECO:0000256" key="1">
    <source>
        <dbReference type="ARBA" id="ARBA00004141"/>
    </source>
</evidence>
<evidence type="ECO:0000256" key="2">
    <source>
        <dbReference type="ARBA" id="ARBA00007362"/>
    </source>
</evidence>
<evidence type="ECO:0000256" key="5">
    <source>
        <dbReference type="ARBA" id="ARBA00023136"/>
    </source>
</evidence>
<protein>
    <submittedName>
        <fullName evidence="8">DMT family transporter</fullName>
    </submittedName>
</protein>
<dbReference type="InterPro" id="IPR050638">
    <property type="entry name" value="AA-Vitamin_Transporters"/>
</dbReference>
<evidence type="ECO:0000256" key="3">
    <source>
        <dbReference type="ARBA" id="ARBA00022692"/>
    </source>
</evidence>
<name>A0ABV2T6S8_9BACT</name>
<feature type="transmembrane region" description="Helical" evidence="6">
    <location>
        <begin position="239"/>
        <end position="262"/>
    </location>
</feature>
<dbReference type="InterPro" id="IPR000620">
    <property type="entry name" value="EamA_dom"/>
</dbReference>
<proteinExistence type="inferred from homology"/>
<feature type="transmembrane region" description="Helical" evidence="6">
    <location>
        <begin position="268"/>
        <end position="286"/>
    </location>
</feature>
<evidence type="ECO:0000256" key="4">
    <source>
        <dbReference type="ARBA" id="ARBA00022989"/>
    </source>
</evidence>
<keyword evidence="3 6" id="KW-0812">Transmembrane</keyword>
<dbReference type="Pfam" id="PF00892">
    <property type="entry name" value="EamA"/>
    <property type="match status" value="2"/>
</dbReference>
<feature type="transmembrane region" description="Helical" evidence="6">
    <location>
        <begin position="152"/>
        <end position="170"/>
    </location>
</feature>
<reference evidence="8 9" key="1">
    <citation type="submission" date="2024-06" db="EMBL/GenBank/DDBJ databases">
        <title>Chitinophaga defluvii sp. nov., isolated from municipal sewage.</title>
        <authorList>
            <person name="Zhang L."/>
        </authorList>
    </citation>
    <scope>NUCLEOTIDE SEQUENCE [LARGE SCALE GENOMIC DNA]</scope>
    <source>
        <strain evidence="8 9">H8</strain>
    </source>
</reference>